<gene>
    <name evidence="2" type="ORF">GBZ26_05895</name>
</gene>
<sequence>MMWSEARAIGHLVFVEAAPGIITVLPEWMLDPIICAGMELGTPRAAAEALINLQRQLSDGGFRRSPPDDSIIVPEERAQYTEVAALQTRGWSQSRIARTLGLDRKTVRVWLRAGQPPSWSQPAKGSLLDAHVDYLRGRWSEGCWNATQLWREIRQRGFSGQSRIVRDWVRGLRVNEPAAHSAAKSTWRVPSGRRAAWLVAARPEEIDRTEQAFVAALIAGSPSLERVIHLARTFRDIVSGQKADQLDGWLAAARGTPLAGFANGLQRDLPAVRAALSLRWSTSPVEGQINRLKSVKRQMYGRAGFDLLRQQVLGTA</sequence>
<dbReference type="EMBL" id="WHOR01000026">
    <property type="protein sequence ID" value="NUB18749.1"/>
    <property type="molecule type" value="Genomic_DNA"/>
</dbReference>
<reference evidence="2 3" key="1">
    <citation type="submission" date="2019-10" db="EMBL/GenBank/DDBJ databases">
        <title>Genome sequence of Azospirillum formosense CC-Nfb-7.</title>
        <authorList>
            <person name="Ambrosini A."/>
            <person name="Sant'Anna F.H."/>
            <person name="Cassan F.D."/>
            <person name="Souza E.M."/>
            <person name="Passaglia L.M.P."/>
        </authorList>
    </citation>
    <scope>NUCLEOTIDE SEQUENCE [LARGE SCALE GENOMIC DNA]</scope>
    <source>
        <strain evidence="2 3">CC-NFb-7</strain>
    </source>
</reference>
<proteinExistence type="predicted"/>
<dbReference type="RefSeq" id="WP_174438030.1">
    <property type="nucleotide sequence ID" value="NZ_BAABCC010000002.1"/>
</dbReference>
<evidence type="ECO:0000313" key="2">
    <source>
        <dbReference type="EMBL" id="NUB18749.1"/>
    </source>
</evidence>
<dbReference type="PANTHER" id="PTHR33498:SF1">
    <property type="entry name" value="TRANSPOSASE FOR INSERTION SEQUENCE ELEMENT IS1557"/>
    <property type="match status" value="1"/>
</dbReference>
<dbReference type="InterPro" id="IPR002560">
    <property type="entry name" value="Transposase_DDE"/>
</dbReference>
<dbReference type="PROSITE" id="PS50531">
    <property type="entry name" value="HTH_IS21"/>
    <property type="match status" value="1"/>
</dbReference>
<comment type="caution">
    <text evidence="2">The sequence shown here is derived from an EMBL/GenBank/DDBJ whole genome shotgun (WGS) entry which is preliminary data.</text>
</comment>
<name>A0ABX2KV67_9PROT</name>
<feature type="domain" description="HTH IS21-type" evidence="1">
    <location>
        <begin position="78"/>
        <end position="139"/>
    </location>
</feature>
<evidence type="ECO:0000259" key="1">
    <source>
        <dbReference type="PROSITE" id="PS50531"/>
    </source>
</evidence>
<accession>A0ABX2KV67</accession>
<protein>
    <recommendedName>
        <fullName evidence="1">HTH IS21-type domain-containing protein</fullName>
    </recommendedName>
</protein>
<evidence type="ECO:0000313" key="3">
    <source>
        <dbReference type="Proteomes" id="UP000639419"/>
    </source>
</evidence>
<dbReference type="InterPro" id="IPR047951">
    <property type="entry name" value="Transpos_ISL3"/>
</dbReference>
<dbReference type="Proteomes" id="UP000639419">
    <property type="component" value="Unassembled WGS sequence"/>
</dbReference>
<dbReference type="Pfam" id="PF01610">
    <property type="entry name" value="DDE_Tnp_ISL3"/>
    <property type="match status" value="1"/>
</dbReference>
<dbReference type="PANTHER" id="PTHR33498">
    <property type="entry name" value="TRANSPOSASE FOR INSERTION SEQUENCE ELEMENT IS1557"/>
    <property type="match status" value="1"/>
</dbReference>
<organism evidence="2 3">
    <name type="scientific">Azospirillum formosense</name>
    <dbReference type="NCBI Taxonomy" id="861533"/>
    <lineage>
        <taxon>Bacteria</taxon>
        <taxon>Pseudomonadati</taxon>
        <taxon>Pseudomonadota</taxon>
        <taxon>Alphaproteobacteria</taxon>
        <taxon>Rhodospirillales</taxon>
        <taxon>Azospirillaceae</taxon>
        <taxon>Azospirillum</taxon>
    </lineage>
</organism>
<keyword evidence="3" id="KW-1185">Reference proteome</keyword>
<dbReference type="InterPro" id="IPR017894">
    <property type="entry name" value="HTH_IS21_transposase_type"/>
</dbReference>